<accession>A0ABD7XBL9</accession>
<dbReference type="PANTHER" id="PTHR36180">
    <property type="entry name" value="DNA-BINDING PROTEIN-RELATED-RELATED"/>
    <property type="match status" value="1"/>
</dbReference>
<evidence type="ECO:0000313" key="6">
    <source>
        <dbReference type="Proteomes" id="UP001222182"/>
    </source>
</evidence>
<proteinExistence type="predicted"/>
<dbReference type="Pfam" id="PF03374">
    <property type="entry name" value="ANT"/>
    <property type="match status" value="1"/>
</dbReference>
<reference evidence="3 5" key="1">
    <citation type="submission" date="2023-02" db="EMBL/GenBank/DDBJ databases">
        <title>Results of the 2020 Genomic Proficiency Test for the network of European Union Reference Laboratory for Antimicrobial Resistance assessing whole genome sequencing capacities.</title>
        <authorList>
            <person name="Hoffmann M."/>
            <person name="Luo Y."/>
            <person name="Sorensen L.H."/>
            <person name="Pedersen S.K."/>
            <person name="Hendriksen R.S."/>
        </authorList>
    </citation>
    <scope>NUCLEOTIDE SEQUENCE [LARGE SCALE GENOMIC DNA]</scope>
    <source>
        <strain evidence="3 5">GENOMIC22-006</strain>
    </source>
</reference>
<protein>
    <submittedName>
        <fullName evidence="3">Phage antirepressor KilAC domain-containing protein</fullName>
    </submittedName>
</protein>
<evidence type="ECO:0000259" key="1">
    <source>
        <dbReference type="Pfam" id="PF03374"/>
    </source>
</evidence>
<name>A0ABD7XBL9_ENTFL</name>
<sequence>MKELIKVSVNENDEQLVSGRELHEFLLVGTPYKRWFERITEYGFAENVDFTVIAKNVHDETAFGGVRTVTDHAMTLDMAKEISMIQRTDKGKQARQYFIQLEKAWNNPEMVVQRALQIQTKKVEALQLENEQLRPKALFADAVSVSHTSILIGELAKLIKQNGVDVGAKRLFSWLREKGYLIKRKGTDWNMPTQKSMDLELFEVKETTIARSDGSVSISKTPKVTGKGQIYFVNKFLSE</sequence>
<dbReference type="Proteomes" id="UP001222182">
    <property type="component" value="Chromosome"/>
</dbReference>
<dbReference type="RefSeq" id="WP_002390559.1">
    <property type="nucleotide sequence ID" value="NZ_AP031218.1"/>
</dbReference>
<evidence type="ECO:0000313" key="5">
    <source>
        <dbReference type="Proteomes" id="UP001221642"/>
    </source>
</evidence>
<dbReference type="EMBL" id="CP119528">
    <property type="protein sequence ID" value="WER44039.1"/>
    <property type="molecule type" value="Genomic_DNA"/>
</dbReference>
<dbReference type="InterPro" id="IPR013557">
    <property type="entry name" value="AntA/B_antirep"/>
</dbReference>
<feature type="domain" description="AntA/AntB antirepressor" evidence="2">
    <location>
        <begin position="17"/>
        <end position="88"/>
    </location>
</feature>
<feature type="domain" description="Antirepressor protein C-terminal" evidence="1">
    <location>
        <begin position="129"/>
        <end position="237"/>
    </location>
</feature>
<evidence type="ECO:0000313" key="4">
    <source>
        <dbReference type="EMBL" id="WER44039.1"/>
    </source>
</evidence>
<dbReference type="Proteomes" id="UP001221642">
    <property type="component" value="Chromosome"/>
</dbReference>
<dbReference type="Pfam" id="PF08346">
    <property type="entry name" value="AntA"/>
    <property type="match status" value="1"/>
</dbReference>
<evidence type="ECO:0000313" key="3">
    <source>
        <dbReference type="EMBL" id="WEH21372.1"/>
    </source>
</evidence>
<dbReference type="InterPro" id="IPR005039">
    <property type="entry name" value="Ant_C"/>
</dbReference>
<dbReference type="AlphaFoldDB" id="A0ABD7XBL9"/>
<dbReference type="PANTHER" id="PTHR36180:SF1">
    <property type="entry name" value="ANTA_ANTB ANTIREPRESSOR DOMAIN-CONTAINING PROTEIN"/>
    <property type="match status" value="1"/>
</dbReference>
<organism evidence="3 5">
    <name type="scientific">Enterococcus faecalis</name>
    <name type="common">Streptococcus faecalis</name>
    <dbReference type="NCBI Taxonomy" id="1351"/>
    <lineage>
        <taxon>Bacteria</taxon>
        <taxon>Bacillati</taxon>
        <taxon>Bacillota</taxon>
        <taxon>Bacilli</taxon>
        <taxon>Lactobacillales</taxon>
        <taxon>Enterococcaceae</taxon>
        <taxon>Enterococcus</taxon>
    </lineage>
</organism>
<gene>
    <name evidence="4" type="ORF">P0083_07160</name>
    <name evidence="3" type="ORF">P0D81_09825</name>
</gene>
<reference evidence="4 6" key="2">
    <citation type="submission" date="2023-03" db="EMBL/GenBank/DDBJ databases">
        <title>Complete genome sequence of an Enterococcus faecalis urinary isolate.</title>
        <authorList>
            <person name="Brauer A.L."/>
            <person name="Armbruster C.E."/>
        </authorList>
    </citation>
    <scope>NUCLEOTIDE SEQUENCE [LARGE SCALE GENOMIC DNA]</scope>
    <source>
        <strain evidence="4 6">3143</strain>
    </source>
</reference>
<dbReference type="EMBL" id="CP119159">
    <property type="protein sequence ID" value="WEH21372.1"/>
    <property type="molecule type" value="Genomic_DNA"/>
</dbReference>
<evidence type="ECO:0000259" key="2">
    <source>
        <dbReference type="Pfam" id="PF08346"/>
    </source>
</evidence>